<dbReference type="RefSeq" id="WP_088387439.1">
    <property type="nucleotide sequence ID" value="NZ_NIOF01000015.1"/>
</dbReference>
<dbReference type="PANTHER" id="PTHR42850">
    <property type="entry name" value="METALLOPHOSPHOESTERASE"/>
    <property type="match status" value="1"/>
</dbReference>
<organism evidence="3 4">
    <name type="scientific">Roseateles aquatilis</name>
    <dbReference type="NCBI Taxonomy" id="431061"/>
    <lineage>
        <taxon>Bacteria</taxon>
        <taxon>Pseudomonadati</taxon>
        <taxon>Pseudomonadota</taxon>
        <taxon>Betaproteobacteria</taxon>
        <taxon>Burkholderiales</taxon>
        <taxon>Sphaerotilaceae</taxon>
        <taxon>Roseateles</taxon>
    </lineage>
</organism>
<dbReference type="PANTHER" id="PTHR42850:SF2">
    <property type="entry name" value="BLL5683 PROTEIN"/>
    <property type="match status" value="1"/>
</dbReference>
<evidence type="ECO:0000313" key="4">
    <source>
        <dbReference type="Proteomes" id="UP000197468"/>
    </source>
</evidence>
<dbReference type="Pfam" id="PF12850">
    <property type="entry name" value="Metallophos_2"/>
    <property type="match status" value="1"/>
</dbReference>
<dbReference type="CDD" id="cd00838">
    <property type="entry name" value="MPP_superfamily"/>
    <property type="match status" value="1"/>
</dbReference>
<name>A0A246IY55_9BURK</name>
<dbReference type="Gene3D" id="3.60.21.10">
    <property type="match status" value="1"/>
</dbReference>
<dbReference type="InterPro" id="IPR024654">
    <property type="entry name" value="Calcineurin-like_PHP_lpxH"/>
</dbReference>
<comment type="caution">
    <text evidence="3">The sequence shown here is derived from an EMBL/GenBank/DDBJ whole genome shotgun (WGS) entry which is preliminary data.</text>
</comment>
<dbReference type="OrthoDB" id="9813918at2"/>
<dbReference type="GO" id="GO:0016791">
    <property type="term" value="F:phosphatase activity"/>
    <property type="evidence" value="ECO:0007669"/>
    <property type="project" value="TreeGrafter"/>
</dbReference>
<dbReference type="AlphaFoldDB" id="A0A246IY55"/>
<dbReference type="EMBL" id="NIOF01000015">
    <property type="protein sequence ID" value="OWQ84739.1"/>
    <property type="molecule type" value="Genomic_DNA"/>
</dbReference>
<protein>
    <submittedName>
        <fullName evidence="3">YfcE family phosphodiesterase</fullName>
    </submittedName>
</protein>
<gene>
    <name evidence="3" type="ORF">CDN99_23695</name>
</gene>
<evidence type="ECO:0000256" key="1">
    <source>
        <dbReference type="ARBA" id="ARBA00008950"/>
    </source>
</evidence>
<dbReference type="SUPFAM" id="SSF56300">
    <property type="entry name" value="Metallo-dependent phosphatases"/>
    <property type="match status" value="1"/>
</dbReference>
<feature type="domain" description="Calcineurin-like phosphoesterase" evidence="2">
    <location>
        <begin position="1"/>
        <end position="191"/>
    </location>
</feature>
<comment type="similarity">
    <text evidence="1">Belongs to the metallophosphoesterase superfamily. YfcE family.</text>
</comment>
<evidence type="ECO:0000259" key="2">
    <source>
        <dbReference type="Pfam" id="PF12850"/>
    </source>
</evidence>
<dbReference type="PIRSF" id="PIRSF000883">
    <property type="entry name" value="Pesterase_MJ0912"/>
    <property type="match status" value="1"/>
</dbReference>
<dbReference type="Proteomes" id="UP000197468">
    <property type="component" value="Unassembled WGS sequence"/>
</dbReference>
<proteinExistence type="inferred from homology"/>
<accession>A0A246IY55</accession>
<dbReference type="InterPro" id="IPR050126">
    <property type="entry name" value="Ap4A_hydrolase"/>
</dbReference>
<dbReference type="GO" id="GO:0005737">
    <property type="term" value="C:cytoplasm"/>
    <property type="evidence" value="ECO:0007669"/>
    <property type="project" value="TreeGrafter"/>
</dbReference>
<dbReference type="InterPro" id="IPR029052">
    <property type="entry name" value="Metallo-depent_PP-like"/>
</dbReference>
<reference evidence="3 4" key="1">
    <citation type="journal article" date="2008" name="Int. J. Syst. Evol. Microbiol.">
        <title>Description of Roseateles aquatilis sp. nov. and Roseateles terrae sp. nov., in the class Betaproteobacteria, and emended description of the genus Roseateles.</title>
        <authorList>
            <person name="Gomila M."/>
            <person name="Bowien B."/>
            <person name="Falsen E."/>
            <person name="Moore E.R."/>
            <person name="Lalucat J."/>
        </authorList>
    </citation>
    <scope>NUCLEOTIDE SEQUENCE [LARGE SCALE GENOMIC DNA]</scope>
    <source>
        <strain evidence="3 4">CCUG 48205</strain>
    </source>
</reference>
<sequence>MRIALLSDIHGNLLALEAVVADIERRGADRIVNLGDILSGPLQPLETARYLMAQPWPTIAGNHERQLLAITDEKPGGASDQYARAQLGASELDWLRTLPKSLQLSDEVFLCHGTPRSDIEYFLDTQDGARLRTAASDEVAERLGDERSTVVCCGHTHVPRLLRSARGQWLVNPGSVGLQAWDDDHPVFHVAETGSPDARYAIIEQRPEGWSCELISVPYDHEAAARLASAHGREDWARWLRTGWA</sequence>
<evidence type="ECO:0000313" key="3">
    <source>
        <dbReference type="EMBL" id="OWQ84739.1"/>
    </source>
</evidence>
<dbReference type="InterPro" id="IPR011152">
    <property type="entry name" value="Pesterase_MJ0912"/>
</dbReference>
<keyword evidence="4" id="KW-1185">Reference proteome</keyword>